<sequence length="147" mass="16171">MQRTYAEAAGGESGRGEAPGPEERQARAEPQEQAREEPQAQAGEEPREAAPVEGGMEEEEEEDESESEEEEEDMEEEEGEDEEERVEETPQEERPRDGALQEALAGLRELSGGMPEQPRDLTVPKRKRVPRVGTGVGLGSSCPARIQ</sequence>
<accession>A0ACC2FYN0</accession>
<organism evidence="1 2">
    <name type="scientific">Dallia pectoralis</name>
    <name type="common">Alaska blackfish</name>
    <dbReference type="NCBI Taxonomy" id="75939"/>
    <lineage>
        <taxon>Eukaryota</taxon>
        <taxon>Metazoa</taxon>
        <taxon>Chordata</taxon>
        <taxon>Craniata</taxon>
        <taxon>Vertebrata</taxon>
        <taxon>Euteleostomi</taxon>
        <taxon>Actinopterygii</taxon>
        <taxon>Neopterygii</taxon>
        <taxon>Teleostei</taxon>
        <taxon>Protacanthopterygii</taxon>
        <taxon>Esociformes</taxon>
        <taxon>Umbridae</taxon>
        <taxon>Dallia</taxon>
    </lineage>
</organism>
<gene>
    <name evidence="1" type="ORF">DPEC_G00238330</name>
</gene>
<dbReference type="EMBL" id="CM055747">
    <property type="protein sequence ID" value="KAJ7996563.1"/>
    <property type="molecule type" value="Genomic_DNA"/>
</dbReference>
<name>A0ACC2FYN0_DALPE</name>
<proteinExistence type="predicted"/>
<evidence type="ECO:0000313" key="1">
    <source>
        <dbReference type="EMBL" id="KAJ7996563.1"/>
    </source>
</evidence>
<comment type="caution">
    <text evidence="1">The sequence shown here is derived from an EMBL/GenBank/DDBJ whole genome shotgun (WGS) entry which is preliminary data.</text>
</comment>
<reference evidence="1" key="1">
    <citation type="submission" date="2021-05" db="EMBL/GenBank/DDBJ databases">
        <authorList>
            <person name="Pan Q."/>
            <person name="Jouanno E."/>
            <person name="Zahm M."/>
            <person name="Klopp C."/>
            <person name="Cabau C."/>
            <person name="Louis A."/>
            <person name="Berthelot C."/>
            <person name="Parey E."/>
            <person name="Roest Crollius H."/>
            <person name="Montfort J."/>
            <person name="Robinson-Rechavi M."/>
            <person name="Bouchez O."/>
            <person name="Lampietro C."/>
            <person name="Lopez Roques C."/>
            <person name="Donnadieu C."/>
            <person name="Postlethwait J."/>
            <person name="Bobe J."/>
            <person name="Dillon D."/>
            <person name="Chandos A."/>
            <person name="von Hippel F."/>
            <person name="Guiguen Y."/>
        </authorList>
    </citation>
    <scope>NUCLEOTIDE SEQUENCE</scope>
    <source>
        <strain evidence="1">YG-Jan2019</strain>
    </source>
</reference>
<dbReference type="Proteomes" id="UP001157502">
    <property type="component" value="Chromosome 20"/>
</dbReference>
<protein>
    <submittedName>
        <fullName evidence="1">Uncharacterized protein</fullName>
    </submittedName>
</protein>
<evidence type="ECO:0000313" key="2">
    <source>
        <dbReference type="Proteomes" id="UP001157502"/>
    </source>
</evidence>
<keyword evidence="2" id="KW-1185">Reference proteome</keyword>